<dbReference type="RefSeq" id="WP_133976501.1">
    <property type="nucleotide sequence ID" value="NZ_SOCE01000001.1"/>
</dbReference>
<dbReference type="Proteomes" id="UP000295151">
    <property type="component" value="Unassembled WGS sequence"/>
</dbReference>
<sequence length="148" mass="15976">MSEVDLGLSVLAQAGWFAGRRVPIERYLEAIASEGYECTDLVEEFLQECGGLAVGPPASGFAEVIAIDPVTAIETTYKDTVEEYEKVLGTSLVPIGAASSGHLVLMMARDGRFYGGYDAYLAYAGESPAELFGRISSRKLVVIQDDWQ</sequence>
<dbReference type="InterPro" id="IPR025850">
    <property type="entry name" value="SUKH-3"/>
</dbReference>
<evidence type="ECO:0000313" key="1">
    <source>
        <dbReference type="EMBL" id="TDU86568.1"/>
    </source>
</evidence>
<comment type="caution">
    <text evidence="1">The sequence shown here is derived from an EMBL/GenBank/DDBJ whole genome shotgun (WGS) entry which is preliminary data.</text>
</comment>
<keyword evidence="2" id="KW-1185">Reference proteome</keyword>
<name>A0A4R7T669_9ACTN</name>
<proteinExistence type="predicted"/>
<gene>
    <name evidence="1" type="ORF">EV138_0077</name>
</gene>
<reference evidence="1 2" key="1">
    <citation type="submission" date="2019-03" db="EMBL/GenBank/DDBJ databases">
        <title>Genomic Encyclopedia of Type Strains, Phase III (KMG-III): the genomes of soil and plant-associated and newly described type strains.</title>
        <authorList>
            <person name="Whitman W."/>
        </authorList>
    </citation>
    <scope>NUCLEOTIDE SEQUENCE [LARGE SCALE GENOMIC DNA]</scope>
    <source>
        <strain evidence="1 2">VKM Ac-2575</strain>
    </source>
</reference>
<organism evidence="1 2">
    <name type="scientific">Kribbella voronezhensis</name>
    <dbReference type="NCBI Taxonomy" id="2512212"/>
    <lineage>
        <taxon>Bacteria</taxon>
        <taxon>Bacillati</taxon>
        <taxon>Actinomycetota</taxon>
        <taxon>Actinomycetes</taxon>
        <taxon>Propionibacteriales</taxon>
        <taxon>Kribbellaceae</taxon>
        <taxon>Kribbella</taxon>
    </lineage>
</organism>
<accession>A0A4R7T669</accession>
<dbReference type="AlphaFoldDB" id="A0A4R7T669"/>
<dbReference type="EMBL" id="SOCE01000001">
    <property type="protein sequence ID" value="TDU86568.1"/>
    <property type="molecule type" value="Genomic_DNA"/>
</dbReference>
<dbReference type="Pfam" id="PF14433">
    <property type="entry name" value="SUKH-3"/>
    <property type="match status" value="1"/>
</dbReference>
<evidence type="ECO:0000313" key="2">
    <source>
        <dbReference type="Proteomes" id="UP000295151"/>
    </source>
</evidence>
<dbReference type="OrthoDB" id="3351204at2"/>
<protein>
    <submittedName>
        <fullName evidence="1">SUKH-3 immunity protein of toxin-antitoxin system</fullName>
    </submittedName>
</protein>